<accession>A0A182FZ82</accession>
<name>A0A182FZ82_ANOAL</name>
<evidence type="ECO:0000313" key="1">
    <source>
        <dbReference type="EnsemblMetazoa" id="AALB014901-PA"/>
    </source>
</evidence>
<keyword evidence="2" id="KW-1185">Reference proteome</keyword>
<dbReference type="EnsemblMetazoa" id="AALB014901-RA">
    <property type="protein sequence ID" value="AALB014901-PA"/>
    <property type="gene ID" value="AALB014901"/>
</dbReference>
<reference evidence="1 2" key="1">
    <citation type="journal article" date="2017" name="G3 (Bethesda)">
        <title>The Physical Genome Mapping of Anopheles albimanus Corrected Scaffold Misassemblies and Identified Interarm Rearrangements in Genus Anopheles.</title>
        <authorList>
            <person name="Artemov G.N."/>
            <person name="Peery A.N."/>
            <person name="Jiang X."/>
            <person name="Tu Z."/>
            <person name="Stegniy V.N."/>
            <person name="Sharakhova M.V."/>
            <person name="Sharakhov I.V."/>
        </authorList>
    </citation>
    <scope>NUCLEOTIDE SEQUENCE [LARGE SCALE GENOMIC DNA]</scope>
    <source>
        <strain evidence="1 2">ALBI9_A</strain>
    </source>
</reference>
<protein>
    <submittedName>
        <fullName evidence="1">Uncharacterized protein</fullName>
    </submittedName>
</protein>
<dbReference type="Proteomes" id="UP000069272">
    <property type="component" value="Chromosome 3R"/>
</dbReference>
<dbReference type="AlphaFoldDB" id="A0A182FZ82"/>
<reference evidence="1" key="2">
    <citation type="submission" date="2022-08" db="UniProtKB">
        <authorList>
            <consortium name="EnsemblMetazoa"/>
        </authorList>
    </citation>
    <scope>IDENTIFICATION</scope>
    <source>
        <strain evidence="1">STECLA/ALBI9_A</strain>
    </source>
</reference>
<dbReference type="VEuPathDB" id="VectorBase:AALB014901"/>
<organism evidence="1 2">
    <name type="scientific">Anopheles albimanus</name>
    <name type="common">New world malaria mosquito</name>
    <dbReference type="NCBI Taxonomy" id="7167"/>
    <lineage>
        <taxon>Eukaryota</taxon>
        <taxon>Metazoa</taxon>
        <taxon>Ecdysozoa</taxon>
        <taxon>Arthropoda</taxon>
        <taxon>Hexapoda</taxon>
        <taxon>Insecta</taxon>
        <taxon>Pterygota</taxon>
        <taxon>Neoptera</taxon>
        <taxon>Endopterygota</taxon>
        <taxon>Diptera</taxon>
        <taxon>Nematocera</taxon>
        <taxon>Culicoidea</taxon>
        <taxon>Culicidae</taxon>
        <taxon>Anophelinae</taxon>
        <taxon>Anopheles</taxon>
    </lineage>
</organism>
<proteinExistence type="predicted"/>
<evidence type="ECO:0000313" key="2">
    <source>
        <dbReference type="Proteomes" id="UP000069272"/>
    </source>
</evidence>
<sequence>MYITCQRPPCTPFAYYSFHFIIDMITIIIIIVMSTIRLPVWPFGAFYFLSLAYHRRPLFSLPGALATFLLFFLLLQVSR</sequence>